<evidence type="ECO:0000313" key="2">
    <source>
        <dbReference type="Proteomes" id="UP000265200"/>
    </source>
</evidence>
<dbReference type="AlphaFoldDB" id="A0A3P9HIN6"/>
<reference evidence="1" key="3">
    <citation type="submission" date="2025-08" db="UniProtKB">
        <authorList>
            <consortium name="Ensembl"/>
        </authorList>
    </citation>
    <scope>IDENTIFICATION</scope>
    <source>
        <strain evidence="1">HSOK</strain>
    </source>
</reference>
<reference evidence="1" key="4">
    <citation type="submission" date="2025-09" db="UniProtKB">
        <authorList>
            <consortium name="Ensembl"/>
        </authorList>
    </citation>
    <scope>IDENTIFICATION</scope>
    <source>
        <strain evidence="1">HSOK</strain>
    </source>
</reference>
<name>A0A3P9HIN6_ORYLA</name>
<organism evidence="1 2">
    <name type="scientific">Oryzias latipes</name>
    <name type="common">Japanese rice fish</name>
    <name type="synonym">Japanese killifish</name>
    <dbReference type="NCBI Taxonomy" id="8090"/>
    <lineage>
        <taxon>Eukaryota</taxon>
        <taxon>Metazoa</taxon>
        <taxon>Chordata</taxon>
        <taxon>Craniata</taxon>
        <taxon>Vertebrata</taxon>
        <taxon>Euteleostomi</taxon>
        <taxon>Actinopterygii</taxon>
        <taxon>Neopterygii</taxon>
        <taxon>Teleostei</taxon>
        <taxon>Neoteleostei</taxon>
        <taxon>Acanthomorphata</taxon>
        <taxon>Ovalentaria</taxon>
        <taxon>Atherinomorphae</taxon>
        <taxon>Beloniformes</taxon>
        <taxon>Adrianichthyidae</taxon>
        <taxon>Oryziinae</taxon>
        <taxon>Oryzias</taxon>
    </lineage>
</organism>
<proteinExistence type="predicted"/>
<protein>
    <submittedName>
        <fullName evidence="1">Uncharacterized protein</fullName>
    </submittedName>
</protein>
<evidence type="ECO:0000313" key="1">
    <source>
        <dbReference type="Ensembl" id="ENSORLP00015007647.1"/>
    </source>
</evidence>
<reference evidence="1 2" key="2">
    <citation type="submission" date="2017-04" db="EMBL/GenBank/DDBJ databases">
        <title>CpG methylation of centromeres and impact of large insertions on vertebrate speciation.</title>
        <authorList>
            <person name="Ichikawa K."/>
            <person name="Yoshimura J."/>
            <person name="Morishita S."/>
        </authorList>
    </citation>
    <scope>NUCLEOTIDE SEQUENCE</scope>
    <source>
        <strain evidence="1 2">HSOK</strain>
    </source>
</reference>
<sequence>ARHLSKSVFISNPVAPKGYRGPYQSSDFSTLACNGCETNRTSARPPRALLKSRSWTSDCVSNIVLNIESGCLCHANHVWCERRFMSRRITHLKITNIQKINKSMGQAGFTYLSILIPFLTLCCF</sequence>
<accession>A0A3P9HIN6</accession>
<dbReference type="Proteomes" id="UP000265200">
    <property type="component" value="Chromosome 22"/>
</dbReference>
<dbReference type="Ensembl" id="ENSORLT00015002163.1">
    <property type="protein sequence ID" value="ENSORLP00015007647.1"/>
    <property type="gene ID" value="ENSORLG00015008457.1"/>
</dbReference>
<reference key="1">
    <citation type="journal article" date="2007" name="Nature">
        <title>The medaka draft genome and insights into vertebrate genome evolution.</title>
        <authorList>
            <person name="Kasahara M."/>
            <person name="Naruse K."/>
            <person name="Sasaki S."/>
            <person name="Nakatani Y."/>
            <person name="Qu W."/>
            <person name="Ahsan B."/>
            <person name="Yamada T."/>
            <person name="Nagayasu Y."/>
            <person name="Doi K."/>
            <person name="Kasai Y."/>
            <person name="Jindo T."/>
            <person name="Kobayashi D."/>
            <person name="Shimada A."/>
            <person name="Toyoda A."/>
            <person name="Kuroki Y."/>
            <person name="Fujiyama A."/>
            <person name="Sasaki T."/>
            <person name="Shimizu A."/>
            <person name="Asakawa S."/>
            <person name="Shimizu N."/>
            <person name="Hashimoto S."/>
            <person name="Yang J."/>
            <person name="Lee Y."/>
            <person name="Matsushima K."/>
            <person name="Sugano S."/>
            <person name="Sakaizumi M."/>
            <person name="Narita T."/>
            <person name="Ohishi K."/>
            <person name="Haga S."/>
            <person name="Ohta F."/>
            <person name="Nomoto H."/>
            <person name="Nogata K."/>
            <person name="Morishita T."/>
            <person name="Endo T."/>
            <person name="Shin-I T."/>
            <person name="Takeda H."/>
            <person name="Morishita S."/>
            <person name="Kohara Y."/>
        </authorList>
    </citation>
    <scope>NUCLEOTIDE SEQUENCE [LARGE SCALE GENOMIC DNA]</scope>
    <source>
        <strain>Hd-rR</strain>
    </source>
</reference>